<evidence type="ECO:0000256" key="3">
    <source>
        <dbReference type="ARBA" id="ARBA00013152"/>
    </source>
</evidence>
<reference evidence="18 19" key="1">
    <citation type="submission" date="2014-10" db="EMBL/GenBank/DDBJ databases">
        <title>Complete genome sequence of Parvimonas micra KCOM 1535 (= ChDC B708).</title>
        <authorList>
            <person name="Kook J.-K."/>
            <person name="Park S.-N."/>
            <person name="Lim Y.K."/>
            <person name="Roh H."/>
        </authorList>
    </citation>
    <scope>NUCLEOTIDE SEQUENCE [LARGE SCALE GENOMIC DNA]</scope>
    <source>
        <strain evidence="19">KCOM 1535 / ChDC B708</strain>
    </source>
</reference>
<feature type="site" description="Important for catalytic activity" evidence="15">
    <location>
        <position position="26"/>
    </location>
</feature>
<keyword evidence="5 16" id="KW-0808">Transferase</keyword>
<evidence type="ECO:0000256" key="5">
    <source>
        <dbReference type="ARBA" id="ARBA00022679"/>
    </source>
</evidence>
<feature type="binding site" evidence="14">
    <location>
        <position position="187"/>
    </location>
    <ligand>
        <name>Mg(2+)</name>
        <dbReference type="ChEBI" id="CHEBI:18420"/>
    </ligand>
</feature>
<comment type="catalytic activity">
    <reaction evidence="9 16">
        <text>D-sedoheptulose 7-phosphate + D-glyceraldehyde 3-phosphate = aldehydo-D-ribose 5-phosphate + D-xylulose 5-phosphate</text>
        <dbReference type="Rhea" id="RHEA:10508"/>
        <dbReference type="ChEBI" id="CHEBI:57483"/>
        <dbReference type="ChEBI" id="CHEBI:57737"/>
        <dbReference type="ChEBI" id="CHEBI:58273"/>
        <dbReference type="ChEBI" id="CHEBI:59776"/>
        <dbReference type="EC" id="2.2.1.1"/>
    </reaction>
</comment>
<keyword evidence="7 14" id="KW-0460">Magnesium</keyword>
<dbReference type="STRING" id="33033.NW74_05080"/>
<feature type="binding site" evidence="12">
    <location>
        <position position="353"/>
    </location>
    <ligand>
        <name>substrate</name>
    </ligand>
</feature>
<feature type="binding site" evidence="12">
    <location>
        <position position="469"/>
    </location>
    <ligand>
        <name>substrate</name>
    </ligand>
</feature>
<sequence length="657" mass="73263">MEIKNLCINTMRTLSADAIQKAKSGHPGLPLGASPMAFTLFNDFMKISPKNPNWFDRDRFILSAGHGSMLLYSLLHLFDYGVSIEDIKNFRQIDSLTPGHPEYGHTVGIDATTGPLGQGVSMAVGMALAESHLASIFNTDDCKIVDHYTYSIVGDGCLMEGISNESSSLAGTLKLGKLIVLYDSNNITIEGDTSTAFGENVRGRYEALGWDTYFVADGNNINEIKEAIERAKLTDKPSLIEIKTKIGYGSTKEGSASAHGEPLGEDNIPTFKKNIGWEYEESFYVPEEVKKYMKEVVERKNTFVDEWEKQLEEYKVKYPEKYNLFQKFMKEEIDEEILNDSSITEFDKDMASRESSGIILNRFSKLLPNLFGGSADLGPSNKSTMKEFDYYSPENRSGKNIHFGVREHAMAAICNGISLHGGLLPYCATFFVFSDYLKPAVRLSALMNQGVIYVLTHDSIGVGEDGPTHEPIEHLAMFRSTPNVSMYRPCDAKETAYAWISALKNRKTPSCLALTRQKLTNLEETSAEALKGGYVLKDFGKDFEMIIIASGSEVGLAYKVCEKLLEENICTRLVSMPCMEEFEKQSKEYKERVLPNNIRKRVSIEALSTFGWGKYVGLDGISIGLDTFGASAPANLLFEKFGFTVDVVYDKIKKELF</sequence>
<evidence type="ECO:0000313" key="18">
    <source>
        <dbReference type="EMBL" id="AIZ36750.1"/>
    </source>
</evidence>
<dbReference type="Pfam" id="PF00456">
    <property type="entry name" value="Transketolase_N"/>
    <property type="match status" value="1"/>
</dbReference>
<dbReference type="PANTHER" id="PTHR43522:SF2">
    <property type="entry name" value="TRANSKETOLASE 1-RELATED"/>
    <property type="match status" value="1"/>
</dbReference>
<dbReference type="FunFam" id="3.40.50.970:FF:000004">
    <property type="entry name" value="Transketolase"/>
    <property type="match status" value="1"/>
</dbReference>
<feature type="binding site" evidence="12">
    <location>
        <position position="380"/>
    </location>
    <ligand>
        <name>substrate</name>
    </ligand>
</feature>
<dbReference type="InterPro" id="IPR009014">
    <property type="entry name" value="Transketo_C/PFOR_II"/>
</dbReference>
<dbReference type="InterPro" id="IPR049557">
    <property type="entry name" value="Transketolase_CS"/>
</dbReference>
<dbReference type="InterPro" id="IPR005478">
    <property type="entry name" value="Transketolase_bac-like"/>
</dbReference>
<dbReference type="AlphaFoldDB" id="A0A0B4S1Q7"/>
<evidence type="ECO:0000256" key="4">
    <source>
        <dbReference type="ARBA" id="ARBA00016662"/>
    </source>
</evidence>
<dbReference type="KEGG" id="pmic:NW74_05080"/>
<dbReference type="GO" id="GO:0004802">
    <property type="term" value="F:transketolase activity"/>
    <property type="evidence" value="ECO:0007669"/>
    <property type="project" value="UniProtKB-UniRule"/>
</dbReference>
<evidence type="ECO:0000256" key="13">
    <source>
        <dbReference type="PIRSR" id="PIRSR605478-3"/>
    </source>
</evidence>
<feature type="active site" description="Proton donor" evidence="11">
    <location>
        <position position="407"/>
    </location>
</feature>
<feature type="domain" description="Transketolase-like pyrimidine-binding" evidence="17">
    <location>
        <begin position="350"/>
        <end position="522"/>
    </location>
</feature>
<dbReference type="InterPro" id="IPR005475">
    <property type="entry name" value="Transketolase-like_Pyr-bd"/>
</dbReference>
<evidence type="ECO:0000256" key="11">
    <source>
        <dbReference type="PIRSR" id="PIRSR605478-1"/>
    </source>
</evidence>
<dbReference type="Gene3D" id="3.40.50.970">
    <property type="match status" value="2"/>
</dbReference>
<proteinExistence type="inferred from homology"/>
<dbReference type="Gene3D" id="3.40.50.920">
    <property type="match status" value="1"/>
</dbReference>
<dbReference type="FunFam" id="3.40.50.920:FF:000003">
    <property type="entry name" value="Transketolase"/>
    <property type="match status" value="1"/>
</dbReference>
<keyword evidence="19" id="KW-1185">Reference proteome</keyword>
<comment type="cofactor">
    <cofactor evidence="14">
        <name>Mg(2+)</name>
        <dbReference type="ChEBI" id="CHEBI:18420"/>
    </cofactor>
    <text evidence="14">Binds 1 Mg(2+) ion per subunit. Can also utilize other divalent metal cations, such as Ca(2+), Mn(2+) and Co(2+).</text>
</comment>
<evidence type="ECO:0000256" key="10">
    <source>
        <dbReference type="NCBIfam" id="TIGR00232"/>
    </source>
</evidence>
<dbReference type="GO" id="GO:0006098">
    <property type="term" value="P:pentose-phosphate shunt"/>
    <property type="evidence" value="ECO:0007669"/>
    <property type="project" value="TreeGrafter"/>
</dbReference>
<dbReference type="EC" id="2.2.1.1" evidence="3 10"/>
<organism evidence="18 19">
    <name type="scientific">Parvimonas micra</name>
    <dbReference type="NCBI Taxonomy" id="33033"/>
    <lineage>
        <taxon>Bacteria</taxon>
        <taxon>Bacillati</taxon>
        <taxon>Bacillota</taxon>
        <taxon>Tissierellia</taxon>
        <taxon>Tissierellales</taxon>
        <taxon>Peptoniphilaceae</taxon>
        <taxon>Parvimonas</taxon>
    </lineage>
</organism>
<feature type="binding site" evidence="13">
    <location>
        <position position="66"/>
    </location>
    <ligand>
        <name>thiamine diphosphate</name>
        <dbReference type="ChEBI" id="CHEBI:58937"/>
    </ligand>
</feature>
<dbReference type="NCBIfam" id="TIGR00232">
    <property type="entry name" value="tktlase_bact"/>
    <property type="match status" value="1"/>
</dbReference>
<feature type="binding site" evidence="14">
    <location>
        <position position="155"/>
    </location>
    <ligand>
        <name>Mg(2+)</name>
        <dbReference type="ChEBI" id="CHEBI:18420"/>
    </ligand>
</feature>
<dbReference type="GO" id="GO:0005829">
    <property type="term" value="C:cytosol"/>
    <property type="evidence" value="ECO:0007669"/>
    <property type="project" value="TreeGrafter"/>
</dbReference>
<dbReference type="PROSITE" id="PS00801">
    <property type="entry name" value="TRANSKETOLASE_1"/>
    <property type="match status" value="1"/>
</dbReference>
<evidence type="ECO:0000256" key="6">
    <source>
        <dbReference type="ARBA" id="ARBA00022723"/>
    </source>
</evidence>
<keyword evidence="6 14" id="KW-0479">Metal-binding</keyword>
<comment type="cofactor">
    <cofactor evidence="16">
        <name>Mg(2+)</name>
        <dbReference type="ChEBI" id="CHEBI:18420"/>
    </cofactor>
    <cofactor evidence="16">
        <name>Ca(2+)</name>
        <dbReference type="ChEBI" id="CHEBI:29108"/>
    </cofactor>
    <cofactor evidence="16">
        <name>Mn(2+)</name>
        <dbReference type="ChEBI" id="CHEBI:29035"/>
    </cofactor>
    <cofactor evidence="16">
        <name>Co(2+)</name>
        <dbReference type="ChEBI" id="CHEBI:48828"/>
    </cofactor>
    <text evidence="16">Binds 1 Mg(2+) ion per subunit. Can also utilize other divalent metal cations, such as Ca(2+), Mn(2+) and Co(2+).</text>
</comment>
<feature type="binding site" evidence="13">
    <location>
        <begin position="114"/>
        <end position="116"/>
    </location>
    <ligand>
        <name>thiamine diphosphate</name>
        <dbReference type="ChEBI" id="CHEBI:58937"/>
    </ligand>
</feature>
<dbReference type="SMART" id="SM00861">
    <property type="entry name" value="Transket_pyr"/>
    <property type="match status" value="1"/>
</dbReference>
<feature type="binding site" evidence="12">
    <location>
        <position position="26"/>
    </location>
    <ligand>
        <name>substrate</name>
    </ligand>
</feature>
<dbReference type="CDD" id="cd02012">
    <property type="entry name" value="TPP_TK"/>
    <property type="match status" value="1"/>
</dbReference>
<protein>
    <recommendedName>
        <fullName evidence="4 10">Transketolase</fullName>
        <ecNumber evidence="3 10">2.2.1.1</ecNumber>
    </recommendedName>
</protein>
<dbReference type="CDD" id="cd07033">
    <property type="entry name" value="TPP_PYR_DXS_TK_like"/>
    <property type="match status" value="1"/>
</dbReference>
<comment type="similarity">
    <text evidence="1 16">Belongs to the transketolase family.</text>
</comment>
<comment type="cofactor">
    <cofactor evidence="13">
        <name>thiamine diphosphate</name>
        <dbReference type="ChEBI" id="CHEBI:58937"/>
    </cofactor>
    <text evidence="13">Binds 1 thiamine pyrophosphate per subunit. During the reaction, the substrate forms a covalent intermediate with the cofactor.</text>
</comment>
<evidence type="ECO:0000256" key="15">
    <source>
        <dbReference type="PIRSR" id="PIRSR605478-5"/>
    </source>
</evidence>
<evidence type="ECO:0000256" key="7">
    <source>
        <dbReference type="ARBA" id="ARBA00022842"/>
    </source>
</evidence>
<keyword evidence="8 13" id="KW-0786">Thiamine pyrophosphate</keyword>
<feature type="binding site" evidence="13">
    <location>
        <position position="433"/>
    </location>
    <ligand>
        <name>thiamine diphosphate</name>
        <dbReference type="ChEBI" id="CHEBI:58937"/>
    </ligand>
</feature>
<dbReference type="InterPro" id="IPR020826">
    <property type="entry name" value="Transketolase_BS"/>
</dbReference>
<evidence type="ECO:0000256" key="8">
    <source>
        <dbReference type="ARBA" id="ARBA00023052"/>
    </source>
</evidence>
<dbReference type="PROSITE" id="PS00802">
    <property type="entry name" value="TRANSKETOLASE_2"/>
    <property type="match status" value="1"/>
</dbReference>
<keyword evidence="16" id="KW-0106">Calcium</keyword>
<dbReference type="InterPro" id="IPR055152">
    <property type="entry name" value="Transketolase-like_C_2"/>
</dbReference>
<dbReference type="RefSeq" id="WP_041954230.1">
    <property type="nucleotide sequence ID" value="NZ_CP009761.1"/>
</dbReference>
<dbReference type="SUPFAM" id="SSF52922">
    <property type="entry name" value="TK C-terminal domain-like"/>
    <property type="match status" value="1"/>
</dbReference>
<feature type="binding site" evidence="12">
    <location>
        <position position="259"/>
    </location>
    <ligand>
        <name>substrate</name>
    </ligand>
</feature>
<name>A0A0B4S1Q7_9FIRM</name>
<evidence type="ECO:0000256" key="12">
    <source>
        <dbReference type="PIRSR" id="PIRSR605478-2"/>
    </source>
</evidence>
<comment type="subunit">
    <text evidence="2 16">Homodimer.</text>
</comment>
<dbReference type="InterPro" id="IPR029061">
    <property type="entry name" value="THDP-binding"/>
</dbReference>
<evidence type="ECO:0000256" key="2">
    <source>
        <dbReference type="ARBA" id="ARBA00011738"/>
    </source>
</evidence>
<gene>
    <name evidence="18" type="ORF">NW74_05080</name>
</gene>
<feature type="binding site" evidence="13">
    <location>
        <position position="259"/>
    </location>
    <ligand>
        <name>thiamine diphosphate</name>
        <dbReference type="ChEBI" id="CHEBI:58937"/>
    </ligand>
</feature>
<evidence type="ECO:0000256" key="14">
    <source>
        <dbReference type="PIRSR" id="PIRSR605478-4"/>
    </source>
</evidence>
<dbReference type="Pfam" id="PF22613">
    <property type="entry name" value="Transketolase_C_1"/>
    <property type="match status" value="1"/>
</dbReference>
<feature type="site" description="Important for catalytic activity" evidence="15">
    <location>
        <position position="259"/>
    </location>
</feature>
<dbReference type="OrthoDB" id="8732661at2"/>
<dbReference type="PANTHER" id="PTHR43522">
    <property type="entry name" value="TRANSKETOLASE"/>
    <property type="match status" value="1"/>
</dbReference>
<dbReference type="InterPro" id="IPR005474">
    <property type="entry name" value="Transketolase_N"/>
</dbReference>
<accession>A0A0B4S1Q7</accession>
<evidence type="ECO:0000256" key="9">
    <source>
        <dbReference type="ARBA" id="ARBA00049473"/>
    </source>
</evidence>
<dbReference type="SUPFAM" id="SSF52518">
    <property type="entry name" value="Thiamin diphosphate-binding fold (THDP-binding)"/>
    <property type="match status" value="2"/>
</dbReference>
<dbReference type="Pfam" id="PF02779">
    <property type="entry name" value="Transket_pyr"/>
    <property type="match status" value="1"/>
</dbReference>
<dbReference type="Proteomes" id="UP000031386">
    <property type="component" value="Chromosome"/>
</dbReference>
<feature type="binding site" evidence="13">
    <location>
        <position position="156"/>
    </location>
    <ligand>
        <name>thiamine diphosphate</name>
        <dbReference type="ChEBI" id="CHEBI:58937"/>
    </ligand>
</feature>
<evidence type="ECO:0000256" key="1">
    <source>
        <dbReference type="ARBA" id="ARBA00007131"/>
    </source>
</evidence>
<feature type="binding site" evidence="12">
    <location>
        <position position="516"/>
    </location>
    <ligand>
        <name>substrate</name>
    </ligand>
</feature>
<dbReference type="InterPro" id="IPR033247">
    <property type="entry name" value="Transketolase_fam"/>
</dbReference>
<dbReference type="EMBL" id="CP009761">
    <property type="protein sequence ID" value="AIZ36750.1"/>
    <property type="molecule type" value="Genomic_DNA"/>
</dbReference>
<dbReference type="GO" id="GO:0046872">
    <property type="term" value="F:metal ion binding"/>
    <property type="evidence" value="ECO:0007669"/>
    <property type="project" value="UniProtKB-KW"/>
</dbReference>
<feature type="binding site" evidence="14">
    <location>
        <position position="185"/>
    </location>
    <ligand>
        <name>Mg(2+)</name>
        <dbReference type="ChEBI" id="CHEBI:18420"/>
    </ligand>
</feature>
<feature type="binding site" evidence="13">
    <location>
        <position position="185"/>
    </location>
    <ligand>
        <name>thiamine diphosphate</name>
        <dbReference type="ChEBI" id="CHEBI:58937"/>
    </ligand>
</feature>
<feature type="binding site" evidence="12">
    <location>
        <position position="465"/>
    </location>
    <ligand>
        <name>substrate</name>
    </ligand>
</feature>
<evidence type="ECO:0000259" key="17">
    <source>
        <dbReference type="SMART" id="SM00861"/>
    </source>
</evidence>
<evidence type="ECO:0000256" key="16">
    <source>
        <dbReference type="RuleBase" id="RU004996"/>
    </source>
</evidence>
<dbReference type="FunFam" id="3.40.50.970:FF:000003">
    <property type="entry name" value="Transketolase"/>
    <property type="match status" value="1"/>
</dbReference>
<feature type="binding site" evidence="12">
    <location>
        <position position="457"/>
    </location>
    <ligand>
        <name>substrate</name>
    </ligand>
</feature>
<comment type="function">
    <text evidence="16">Catalyzes the transfer of a two-carbon ketol group from a ketose donor to an aldose acceptor, via a covalent intermediate with the cofactor thiamine pyrophosphate.</text>
</comment>
<evidence type="ECO:0000313" key="19">
    <source>
        <dbReference type="Proteomes" id="UP000031386"/>
    </source>
</evidence>